<reference evidence="1 2" key="1">
    <citation type="submission" date="2024-08" db="EMBL/GenBank/DDBJ databases">
        <authorList>
            <person name="Cucini C."/>
            <person name="Frati F."/>
        </authorList>
    </citation>
    <scope>NUCLEOTIDE SEQUENCE [LARGE SCALE GENOMIC DNA]</scope>
</reference>
<gene>
    <name evidence="1" type="ORF">ODALV1_LOCUS10890</name>
</gene>
<dbReference type="EMBL" id="CAXLJM020000033">
    <property type="protein sequence ID" value="CAL8101588.1"/>
    <property type="molecule type" value="Genomic_DNA"/>
</dbReference>
<evidence type="ECO:0000313" key="1">
    <source>
        <dbReference type="EMBL" id="CAL8101588.1"/>
    </source>
</evidence>
<name>A0ABP1QFL4_9HEXA</name>
<accession>A0ABP1QFL4</accession>
<organism evidence="1 2">
    <name type="scientific">Orchesella dallaii</name>
    <dbReference type="NCBI Taxonomy" id="48710"/>
    <lineage>
        <taxon>Eukaryota</taxon>
        <taxon>Metazoa</taxon>
        <taxon>Ecdysozoa</taxon>
        <taxon>Arthropoda</taxon>
        <taxon>Hexapoda</taxon>
        <taxon>Collembola</taxon>
        <taxon>Entomobryomorpha</taxon>
        <taxon>Entomobryoidea</taxon>
        <taxon>Orchesellidae</taxon>
        <taxon>Orchesellinae</taxon>
        <taxon>Orchesella</taxon>
    </lineage>
</organism>
<keyword evidence="2" id="KW-1185">Reference proteome</keyword>
<evidence type="ECO:0000313" key="2">
    <source>
        <dbReference type="Proteomes" id="UP001642540"/>
    </source>
</evidence>
<dbReference type="Proteomes" id="UP001642540">
    <property type="component" value="Unassembled WGS sequence"/>
</dbReference>
<sequence>MAPSISAVPQVQIHWHGIGSLKWLIHYRPSPFSALAMPMLASACLHRTVLVAVKSLPFNGIEPLQCHYRMRLDCLLAFKISGNRNTPEKANKRARKYIKSSDIETLIKKRRGRSCEVSSVVINPFPEPTSSIYSQNKVFNSTNVPVHGDVEPAVQTPSNQHLGILYTVA</sequence>
<protein>
    <submittedName>
        <fullName evidence="1">Uncharacterized protein</fullName>
    </submittedName>
</protein>
<proteinExistence type="predicted"/>
<comment type="caution">
    <text evidence="1">The sequence shown here is derived from an EMBL/GenBank/DDBJ whole genome shotgun (WGS) entry which is preliminary data.</text>
</comment>